<evidence type="ECO:0000313" key="2">
    <source>
        <dbReference type="Proteomes" id="UP000483839"/>
    </source>
</evidence>
<protein>
    <submittedName>
        <fullName evidence="1">Uncharacterized protein</fullName>
    </submittedName>
</protein>
<reference evidence="1 2" key="1">
    <citation type="submission" date="2019-11" db="EMBL/GenBank/DDBJ databases">
        <title>Streptococcus uberis isolated from clinical mastitis cases on a southeastern Queensland dairy.</title>
        <authorList>
            <person name="Workentine M.L."/>
            <person name="Price R."/>
            <person name="Olchowy T."/>
        </authorList>
    </citation>
    <scope>NUCLEOTIDE SEQUENCE [LARGE SCALE GENOMIC DNA]</scope>
    <source>
        <strain evidence="1 2">OLC4459-A17</strain>
    </source>
</reference>
<accession>A0A6L6G938</accession>
<proteinExistence type="predicted"/>
<comment type="caution">
    <text evidence="1">The sequence shown here is derived from an EMBL/GenBank/DDBJ whole genome shotgun (WGS) entry which is preliminary data.</text>
</comment>
<evidence type="ECO:0000313" key="1">
    <source>
        <dbReference type="EMBL" id="MTD01286.1"/>
    </source>
</evidence>
<dbReference type="AlphaFoldDB" id="A0A6L6G938"/>
<dbReference type="Proteomes" id="UP000483839">
    <property type="component" value="Unassembled WGS sequence"/>
</dbReference>
<sequence>MRTIEMLGMNKKIITTNSDIKNYDFYHPNNISIINRDSIEIDPNFLNSEYEPIDKEVYDKYSLKNWILDSLGVNENGKSL</sequence>
<dbReference type="EMBL" id="WLXI01000030">
    <property type="protein sequence ID" value="MTD01286.1"/>
    <property type="molecule type" value="Genomic_DNA"/>
</dbReference>
<organism evidence="1 2">
    <name type="scientific">Streptococcus uberis</name>
    <dbReference type="NCBI Taxonomy" id="1349"/>
    <lineage>
        <taxon>Bacteria</taxon>
        <taxon>Bacillati</taxon>
        <taxon>Bacillota</taxon>
        <taxon>Bacilli</taxon>
        <taxon>Lactobacillales</taxon>
        <taxon>Streptococcaceae</taxon>
        <taxon>Streptococcus</taxon>
    </lineage>
</organism>
<gene>
    <name evidence="1" type="ORF">GKS16_03215</name>
</gene>
<name>A0A6L6G938_STRUB</name>